<dbReference type="InterPro" id="IPR011008">
    <property type="entry name" value="Dimeric_a/b-barrel"/>
</dbReference>
<dbReference type="Proteomes" id="UP001314635">
    <property type="component" value="Unassembled WGS sequence"/>
</dbReference>
<name>A0ABS5G7V2_9BRAD</name>
<dbReference type="InterPro" id="IPR009799">
    <property type="entry name" value="EthD_dom"/>
</dbReference>
<dbReference type="PANTHER" id="PTHR40260:SF2">
    <property type="entry name" value="BLR8190 PROTEIN"/>
    <property type="match status" value="1"/>
</dbReference>
<evidence type="ECO:0000259" key="1">
    <source>
        <dbReference type="Pfam" id="PF07110"/>
    </source>
</evidence>
<dbReference type="RefSeq" id="WP_012045851.1">
    <property type="nucleotide sequence ID" value="NZ_JABFDP010000003.1"/>
</dbReference>
<dbReference type="Pfam" id="PF07110">
    <property type="entry name" value="EthD"/>
    <property type="match status" value="1"/>
</dbReference>
<feature type="domain" description="EthD" evidence="1">
    <location>
        <begin position="10"/>
        <end position="90"/>
    </location>
</feature>
<gene>
    <name evidence="2" type="ORF">JQ619_16620</name>
</gene>
<proteinExistence type="predicted"/>
<protein>
    <submittedName>
        <fullName evidence="2">EthD family reductase</fullName>
    </submittedName>
</protein>
<keyword evidence="3" id="KW-1185">Reference proteome</keyword>
<dbReference type="EMBL" id="JAFCLK010000014">
    <property type="protein sequence ID" value="MBR1137392.1"/>
    <property type="molecule type" value="Genomic_DNA"/>
</dbReference>
<evidence type="ECO:0000313" key="3">
    <source>
        <dbReference type="Proteomes" id="UP001314635"/>
    </source>
</evidence>
<accession>A0ABS5G7V2</accession>
<sequence length="102" mass="10790">MPKVLVLYKTPKSAEAFDKHYMNVHVPLAKKIPGLKTYDISRGPVNGPAGATNIHLVATLTFDSMQALQAGMGSAEGKAAAGDLPNFADGGVDLYIFDTQDV</sequence>
<comment type="caution">
    <text evidence="2">The sequence shown here is derived from an EMBL/GenBank/DDBJ whole genome shotgun (WGS) entry which is preliminary data.</text>
</comment>
<dbReference type="NCBIfam" id="TIGR02118">
    <property type="entry name" value="EthD family reductase"/>
    <property type="match status" value="1"/>
</dbReference>
<dbReference type="PANTHER" id="PTHR40260">
    <property type="entry name" value="BLR8190 PROTEIN"/>
    <property type="match status" value="1"/>
</dbReference>
<evidence type="ECO:0000313" key="2">
    <source>
        <dbReference type="EMBL" id="MBR1137392.1"/>
    </source>
</evidence>
<organism evidence="2 3">
    <name type="scientific">Bradyrhizobium denitrificans</name>
    <dbReference type="NCBI Taxonomy" id="2734912"/>
    <lineage>
        <taxon>Bacteria</taxon>
        <taxon>Pseudomonadati</taxon>
        <taxon>Pseudomonadota</taxon>
        <taxon>Alphaproteobacteria</taxon>
        <taxon>Hyphomicrobiales</taxon>
        <taxon>Nitrobacteraceae</taxon>
        <taxon>Bradyrhizobium</taxon>
    </lineage>
</organism>
<dbReference type="Gene3D" id="3.30.70.100">
    <property type="match status" value="1"/>
</dbReference>
<reference evidence="3" key="1">
    <citation type="journal article" date="2021" name="ISME J.">
        <title>Evolutionary origin and ecological implication of a unique nif island in free-living Bradyrhizobium lineages.</title>
        <authorList>
            <person name="Tao J."/>
        </authorList>
    </citation>
    <scope>NUCLEOTIDE SEQUENCE [LARGE SCALE GENOMIC DNA]</scope>
    <source>
        <strain evidence="3">SZCCT0094</strain>
    </source>
</reference>
<dbReference type="SUPFAM" id="SSF54909">
    <property type="entry name" value="Dimeric alpha+beta barrel"/>
    <property type="match status" value="1"/>
</dbReference>